<reference evidence="1" key="1">
    <citation type="journal article" date="2020" name="Stud. Mycol.">
        <title>101 Dothideomycetes genomes: a test case for predicting lifestyles and emergence of pathogens.</title>
        <authorList>
            <person name="Haridas S."/>
            <person name="Albert R."/>
            <person name="Binder M."/>
            <person name="Bloem J."/>
            <person name="Labutti K."/>
            <person name="Salamov A."/>
            <person name="Andreopoulos B."/>
            <person name="Baker S."/>
            <person name="Barry K."/>
            <person name="Bills G."/>
            <person name="Bluhm B."/>
            <person name="Cannon C."/>
            <person name="Castanera R."/>
            <person name="Culley D."/>
            <person name="Daum C."/>
            <person name="Ezra D."/>
            <person name="Gonzalez J."/>
            <person name="Henrissat B."/>
            <person name="Kuo A."/>
            <person name="Liang C."/>
            <person name="Lipzen A."/>
            <person name="Lutzoni F."/>
            <person name="Magnuson J."/>
            <person name="Mondo S."/>
            <person name="Nolan M."/>
            <person name="Ohm R."/>
            <person name="Pangilinan J."/>
            <person name="Park H.-J."/>
            <person name="Ramirez L."/>
            <person name="Alfaro M."/>
            <person name="Sun H."/>
            <person name="Tritt A."/>
            <person name="Yoshinaga Y."/>
            <person name="Zwiers L.-H."/>
            <person name="Turgeon B."/>
            <person name="Goodwin S."/>
            <person name="Spatafora J."/>
            <person name="Crous P."/>
            <person name="Grigoriev I."/>
        </authorList>
    </citation>
    <scope>NUCLEOTIDE SEQUENCE</scope>
    <source>
        <strain evidence="1">CBS 121739</strain>
    </source>
</reference>
<dbReference type="Proteomes" id="UP000799437">
    <property type="component" value="Unassembled WGS sequence"/>
</dbReference>
<keyword evidence="2" id="KW-1185">Reference proteome</keyword>
<dbReference type="GeneID" id="54489343"/>
<evidence type="ECO:0000313" key="1">
    <source>
        <dbReference type="EMBL" id="KAF2757241.1"/>
    </source>
</evidence>
<name>A0A6A6W836_9PEZI</name>
<proteinExistence type="predicted"/>
<evidence type="ECO:0000313" key="2">
    <source>
        <dbReference type="Proteomes" id="UP000799437"/>
    </source>
</evidence>
<dbReference type="EMBL" id="ML996574">
    <property type="protein sequence ID" value="KAF2757241.1"/>
    <property type="molecule type" value="Genomic_DNA"/>
</dbReference>
<organism evidence="1 2">
    <name type="scientific">Pseudovirgaria hyperparasitica</name>
    <dbReference type="NCBI Taxonomy" id="470096"/>
    <lineage>
        <taxon>Eukaryota</taxon>
        <taxon>Fungi</taxon>
        <taxon>Dikarya</taxon>
        <taxon>Ascomycota</taxon>
        <taxon>Pezizomycotina</taxon>
        <taxon>Dothideomycetes</taxon>
        <taxon>Dothideomycetes incertae sedis</taxon>
        <taxon>Acrospermales</taxon>
        <taxon>Acrospermaceae</taxon>
        <taxon>Pseudovirgaria</taxon>
    </lineage>
</organism>
<dbReference type="RefSeq" id="XP_033599692.1">
    <property type="nucleotide sequence ID" value="XM_033748289.1"/>
</dbReference>
<dbReference type="AlphaFoldDB" id="A0A6A6W836"/>
<accession>A0A6A6W836</accession>
<gene>
    <name evidence="1" type="ORF">EJ05DRAFT_511961</name>
</gene>
<protein>
    <submittedName>
        <fullName evidence="1">Uncharacterized protein</fullName>
    </submittedName>
</protein>
<sequence>MISPGTIWATVEDLIKKPSLKPVYSTAFTKPTISTQPHSNVRGRESWPHLHLGRVLLGPESLLNGSFGLLVRIRDQNRIDPVFGKCLTEILTPRLPRGLDVSNVFVRSRLRCWIYPLSFSRLESVQTRPFNLLYDSPYIFPIWGMRRPAPIRISKVKPMFGG</sequence>